<dbReference type="EMBL" id="JBICBT010001100">
    <property type="protein sequence ID" value="KAL3083549.1"/>
    <property type="molecule type" value="Genomic_DNA"/>
</dbReference>
<dbReference type="Proteomes" id="UP001620626">
    <property type="component" value="Unassembled WGS sequence"/>
</dbReference>
<feature type="compositionally biased region" description="Acidic residues" evidence="1">
    <location>
        <begin position="127"/>
        <end position="138"/>
    </location>
</feature>
<feature type="region of interest" description="Disordered" evidence="1">
    <location>
        <begin position="100"/>
        <end position="193"/>
    </location>
</feature>
<evidence type="ECO:0000313" key="2">
    <source>
        <dbReference type="EMBL" id="KAL3083549.1"/>
    </source>
</evidence>
<feature type="compositionally biased region" description="Basic and acidic residues" evidence="1">
    <location>
        <begin position="166"/>
        <end position="183"/>
    </location>
</feature>
<feature type="compositionally biased region" description="Low complexity" evidence="1">
    <location>
        <begin position="14"/>
        <end position="23"/>
    </location>
</feature>
<name>A0ABD2IU97_9BILA</name>
<keyword evidence="3" id="KW-1185">Reference proteome</keyword>
<dbReference type="AlphaFoldDB" id="A0ABD2IU97"/>
<evidence type="ECO:0000313" key="3">
    <source>
        <dbReference type="Proteomes" id="UP001620626"/>
    </source>
</evidence>
<accession>A0ABD2IU97</accession>
<gene>
    <name evidence="2" type="ORF">niasHT_037713</name>
</gene>
<sequence length="193" mass="19873">MCGAPVLVAVTDSNNNNNNNTAGDEADGAGGGKNQSLVSTESDSSVPVHFPSSSSKQEGTRNIFELFSAMASGGGGEGVVRAASPNNNNVLLVGRTKAAFRHRPTGDGTACPSPDRPPPRPPLYVDDGNDDDDDDGESGGDGHGGGPTTTTTKQPNKHTKTAAGEWRGRGDKAARSKGREGTKRRTKSGWIGE</sequence>
<comment type="caution">
    <text evidence="2">The sequence shown here is derived from an EMBL/GenBank/DDBJ whole genome shotgun (WGS) entry which is preliminary data.</text>
</comment>
<feature type="compositionally biased region" description="Low complexity" evidence="1">
    <location>
        <begin position="42"/>
        <end position="55"/>
    </location>
</feature>
<protein>
    <submittedName>
        <fullName evidence="2">Uncharacterized protein</fullName>
    </submittedName>
</protein>
<reference evidence="2 3" key="1">
    <citation type="submission" date="2024-10" db="EMBL/GenBank/DDBJ databases">
        <authorList>
            <person name="Kim D."/>
        </authorList>
    </citation>
    <scope>NUCLEOTIDE SEQUENCE [LARGE SCALE GENOMIC DNA]</scope>
    <source>
        <strain evidence="2">BH-2024</strain>
    </source>
</reference>
<feature type="region of interest" description="Disordered" evidence="1">
    <location>
        <begin position="12"/>
        <end position="58"/>
    </location>
</feature>
<proteinExistence type="predicted"/>
<organism evidence="2 3">
    <name type="scientific">Heterodera trifolii</name>
    <dbReference type="NCBI Taxonomy" id="157864"/>
    <lineage>
        <taxon>Eukaryota</taxon>
        <taxon>Metazoa</taxon>
        <taxon>Ecdysozoa</taxon>
        <taxon>Nematoda</taxon>
        <taxon>Chromadorea</taxon>
        <taxon>Rhabditida</taxon>
        <taxon>Tylenchina</taxon>
        <taxon>Tylenchomorpha</taxon>
        <taxon>Tylenchoidea</taxon>
        <taxon>Heteroderidae</taxon>
        <taxon>Heteroderinae</taxon>
        <taxon>Heterodera</taxon>
    </lineage>
</organism>
<evidence type="ECO:0000256" key="1">
    <source>
        <dbReference type="SAM" id="MobiDB-lite"/>
    </source>
</evidence>